<gene>
    <name evidence="6" type="primary">CUNH1orf87</name>
</gene>
<evidence type="ECO:0000259" key="3">
    <source>
        <dbReference type="Pfam" id="PF20742"/>
    </source>
</evidence>
<feature type="domain" description="DUF5580" evidence="3">
    <location>
        <begin position="379"/>
        <end position="469"/>
    </location>
</feature>
<protein>
    <submittedName>
        <fullName evidence="6">Uncharacterized protein C1orf87 homolog</fullName>
    </submittedName>
</protein>
<dbReference type="Pfam" id="PF17743">
    <property type="entry name" value="DUF5580"/>
    <property type="match status" value="1"/>
</dbReference>
<evidence type="ECO:0000259" key="4">
    <source>
        <dbReference type="Pfam" id="PF20743"/>
    </source>
</evidence>
<dbReference type="InterPro" id="IPR049246">
    <property type="entry name" value="DUF5580_M"/>
</dbReference>
<feature type="region of interest" description="Disordered" evidence="1">
    <location>
        <begin position="54"/>
        <end position="89"/>
    </location>
</feature>
<dbReference type="Pfam" id="PF20742">
    <property type="entry name" value="DUF5580_M"/>
    <property type="match status" value="1"/>
</dbReference>
<evidence type="ECO:0000313" key="6">
    <source>
        <dbReference type="RefSeq" id="XP_025064459.1"/>
    </source>
</evidence>
<dbReference type="InterPro" id="IPR049247">
    <property type="entry name" value="DUF5580_C"/>
</dbReference>
<dbReference type="RefSeq" id="XP_025064459.1">
    <property type="nucleotide sequence ID" value="XM_025208674.1"/>
</dbReference>
<dbReference type="AlphaFoldDB" id="A0A3Q0GXG6"/>
<dbReference type="InParanoid" id="A0A3Q0GXG6"/>
<dbReference type="InterPro" id="IPR048316">
    <property type="entry name" value="DUF5580_N"/>
</dbReference>
<dbReference type="InterPro" id="IPR040774">
    <property type="entry name" value="DUF5580"/>
</dbReference>
<dbReference type="Pfam" id="PF20743">
    <property type="entry name" value="DUF5580_C"/>
    <property type="match status" value="1"/>
</dbReference>
<proteinExistence type="predicted"/>
<accession>A0A3Q0GXG6</accession>
<dbReference type="GeneID" id="102384783"/>
<dbReference type="PANTHER" id="PTHR34830:SF1">
    <property type="entry name" value="GENE 12695-RELATED"/>
    <property type="match status" value="1"/>
</dbReference>
<feature type="domain" description="DUF5580" evidence="2">
    <location>
        <begin position="254"/>
        <end position="344"/>
    </location>
</feature>
<dbReference type="SUPFAM" id="SSF47473">
    <property type="entry name" value="EF-hand"/>
    <property type="match status" value="1"/>
</dbReference>
<keyword evidence="5" id="KW-1185">Reference proteome</keyword>
<dbReference type="STRING" id="38654.A0A3Q0GXG6"/>
<name>A0A3Q0GXG6_ALLSI</name>
<feature type="domain" description="DUF5580" evidence="4">
    <location>
        <begin position="532"/>
        <end position="606"/>
    </location>
</feature>
<sequence>MRGHLPLIRQVPDLDRKAACTAGEGEQHVAKLLGFAQRECSTCPGPCWVRAPPPASLTTAGTGPGTGTEPQRGGTAVESTEREPNPARTMASVRSVPYGNSMNTETIVKIIGSKYIRCTVEKPMVTGKESMEVETQAALKKLPPSNTRQIHGNPPGLSNSLCQQINYDFDYARQNKGKQEEDKSKHARTSSSRLLDGKVSKSSNIQCVSVPSGDQTLSYIHVLQKPFLRVQSLGQQVGEHQVVNQGPTESPEEDDSLLTLVRNEFGRAPFKLALLEEVQRELKALDPTFSGFLPQSQLSCLLLKHEVPLQLPTVKLLFERFSKANDSELVNYDKLVQFLRLAAAIKMQNIETCAPGLQVKSLTAKDQSKSFLTSEDPVQALKQAIKECKGELDIEKLSLSFQKEDKSSSGLLSFCKVEMICQKHGLALTPLLLEALFKKHELCTGGRVQWRKLVELLKEAHSDMTSNLPLPAGEIKEETCDGLATHPEKTKGHKIAASETWIKNDGSTEGKEKQVAQSFFGQTGSSDSEEQDTWIDRFRKLERALYLCDVKNTGMLEKEKAKRLIHNYNLIYDLALSPLKIDQALRNFRSGENMPLQPVLQYLKEL</sequence>
<dbReference type="InterPro" id="IPR011992">
    <property type="entry name" value="EF-hand-dom_pair"/>
</dbReference>
<evidence type="ECO:0000259" key="2">
    <source>
        <dbReference type="Pfam" id="PF17743"/>
    </source>
</evidence>
<organism evidence="5 6">
    <name type="scientific">Alligator sinensis</name>
    <name type="common">Chinese alligator</name>
    <dbReference type="NCBI Taxonomy" id="38654"/>
    <lineage>
        <taxon>Eukaryota</taxon>
        <taxon>Metazoa</taxon>
        <taxon>Chordata</taxon>
        <taxon>Craniata</taxon>
        <taxon>Vertebrata</taxon>
        <taxon>Euteleostomi</taxon>
        <taxon>Archelosauria</taxon>
        <taxon>Archosauria</taxon>
        <taxon>Crocodylia</taxon>
        <taxon>Alligatoridae</taxon>
        <taxon>Alligatorinae</taxon>
        <taxon>Alligator</taxon>
    </lineage>
</organism>
<feature type="compositionally biased region" description="Low complexity" evidence="1">
    <location>
        <begin position="56"/>
        <end position="75"/>
    </location>
</feature>
<dbReference type="CTD" id="109307540"/>
<feature type="region of interest" description="Disordered" evidence="1">
    <location>
        <begin position="175"/>
        <end position="197"/>
    </location>
</feature>
<dbReference type="Proteomes" id="UP000189705">
    <property type="component" value="Unplaced"/>
</dbReference>
<feature type="compositionally biased region" description="Basic and acidic residues" evidence="1">
    <location>
        <begin position="175"/>
        <end position="184"/>
    </location>
</feature>
<dbReference type="PANTHER" id="PTHR34830">
    <property type="entry name" value="SIMILAR TO HYPOTHETICAL PROTEIN MGC34837"/>
    <property type="match status" value="1"/>
</dbReference>
<evidence type="ECO:0000256" key="1">
    <source>
        <dbReference type="SAM" id="MobiDB-lite"/>
    </source>
</evidence>
<dbReference type="Gene3D" id="1.10.238.10">
    <property type="entry name" value="EF-hand"/>
    <property type="match status" value="1"/>
</dbReference>
<reference evidence="6" key="1">
    <citation type="submission" date="2025-08" db="UniProtKB">
        <authorList>
            <consortium name="RefSeq"/>
        </authorList>
    </citation>
    <scope>IDENTIFICATION</scope>
</reference>
<evidence type="ECO:0000313" key="5">
    <source>
        <dbReference type="Proteomes" id="UP000189705"/>
    </source>
</evidence>
<dbReference type="KEGG" id="asn:102384783"/>